<dbReference type="EMBL" id="JAMFTS010000001">
    <property type="protein sequence ID" value="KAJ4815895.1"/>
    <property type="molecule type" value="Genomic_DNA"/>
</dbReference>
<dbReference type="Gene3D" id="1.10.10.10">
    <property type="entry name" value="Winged helix-like DNA-binding domain superfamily/Winged helix DNA-binding domain"/>
    <property type="match status" value="1"/>
</dbReference>
<dbReference type="InterPro" id="IPR032675">
    <property type="entry name" value="LRR_dom_sf"/>
</dbReference>
<dbReference type="Pfam" id="PF23559">
    <property type="entry name" value="WHD_DRP"/>
    <property type="match status" value="1"/>
</dbReference>
<dbReference type="InterPro" id="IPR058922">
    <property type="entry name" value="WHD_DRP"/>
</dbReference>
<reference evidence="3" key="1">
    <citation type="submission" date="2022-08" db="EMBL/GenBank/DDBJ databases">
        <authorList>
            <person name="Marques A."/>
        </authorList>
    </citation>
    <scope>NUCLEOTIDE SEQUENCE</scope>
    <source>
        <strain evidence="3">RhyPub2mFocal</strain>
        <tissue evidence="3">Leaves</tissue>
    </source>
</reference>
<evidence type="ECO:0000313" key="3">
    <source>
        <dbReference type="EMBL" id="KAJ4815895.1"/>
    </source>
</evidence>
<evidence type="ECO:0000259" key="2">
    <source>
        <dbReference type="Pfam" id="PF23559"/>
    </source>
</evidence>
<dbReference type="AlphaFoldDB" id="A0AAV8HJ92"/>
<organism evidence="3 4">
    <name type="scientific">Rhynchospora pubera</name>
    <dbReference type="NCBI Taxonomy" id="906938"/>
    <lineage>
        <taxon>Eukaryota</taxon>
        <taxon>Viridiplantae</taxon>
        <taxon>Streptophyta</taxon>
        <taxon>Embryophyta</taxon>
        <taxon>Tracheophyta</taxon>
        <taxon>Spermatophyta</taxon>
        <taxon>Magnoliopsida</taxon>
        <taxon>Liliopsida</taxon>
        <taxon>Poales</taxon>
        <taxon>Cyperaceae</taxon>
        <taxon>Cyperoideae</taxon>
        <taxon>Rhynchosporeae</taxon>
        <taxon>Rhynchospora</taxon>
    </lineage>
</organism>
<accession>A0AAV8HJ92</accession>
<evidence type="ECO:0000313" key="4">
    <source>
        <dbReference type="Proteomes" id="UP001140206"/>
    </source>
</evidence>
<feature type="domain" description="Disease resistance protein winged helix" evidence="2">
    <location>
        <begin position="35"/>
        <end position="107"/>
    </location>
</feature>
<sequence length="394" mass="45604">MSWHVDVRKCIDAVATSYECLPLIEKLCFMYLAAFPPSTKIDAKELLRIWSGEGLIRIRPNDKRTAEEIAECILEDLAQRNMVRVLKRFPDGSIKDIQLHDVLTELAVKKAQELNFLMVCSKPDVWEHCSNAPRVAIHYSSDDLDVSFGIYASHNVYSLFISSDLWSWKALNLDCSKVRRLRVLRCDERNSRVVKLRSLELRAFSHLRYLRSRDDLKWKGSGFEEWIRGMKYLETLDLRILSHGFTDCMWQAKTQLRHVLLPDIIKGPPVSVDLKNLQTLNNVEWNSQWGISSFPNIPNVRDLDIHIPREVRGREVAGLIRRLKYVVRLKLSGCLINFQNIASAYARCCIFSETLKSLEVTKYRCYGECYGTEDETPLFPLVLRDGMLVCYPPT</sequence>
<dbReference type="PANTHER" id="PTHR23155">
    <property type="entry name" value="DISEASE RESISTANCE PROTEIN RP"/>
    <property type="match status" value="1"/>
</dbReference>
<dbReference type="PANTHER" id="PTHR23155:SF1185">
    <property type="entry name" value="DISEASE RESISTANCE RPP8-LIKE PROTEIN 3-RELATED"/>
    <property type="match status" value="1"/>
</dbReference>
<dbReference type="InterPro" id="IPR036388">
    <property type="entry name" value="WH-like_DNA-bd_sf"/>
</dbReference>
<proteinExistence type="predicted"/>
<dbReference type="Proteomes" id="UP001140206">
    <property type="component" value="Chromosome 1"/>
</dbReference>
<keyword evidence="4" id="KW-1185">Reference proteome</keyword>
<dbReference type="SUPFAM" id="SSF52058">
    <property type="entry name" value="L domain-like"/>
    <property type="match status" value="1"/>
</dbReference>
<gene>
    <name evidence="3" type="ORF">LUZ62_028461</name>
</gene>
<comment type="caution">
    <text evidence="3">The sequence shown here is derived from an EMBL/GenBank/DDBJ whole genome shotgun (WGS) entry which is preliminary data.</text>
</comment>
<dbReference type="InterPro" id="IPR044974">
    <property type="entry name" value="Disease_R_plants"/>
</dbReference>
<dbReference type="Gene3D" id="3.80.10.10">
    <property type="entry name" value="Ribonuclease Inhibitor"/>
    <property type="match status" value="1"/>
</dbReference>
<evidence type="ECO:0000256" key="1">
    <source>
        <dbReference type="ARBA" id="ARBA00022821"/>
    </source>
</evidence>
<dbReference type="GO" id="GO:0098542">
    <property type="term" value="P:defense response to other organism"/>
    <property type="evidence" value="ECO:0007669"/>
    <property type="project" value="TreeGrafter"/>
</dbReference>
<keyword evidence="1" id="KW-0611">Plant defense</keyword>
<protein>
    <submittedName>
        <fullName evidence="3">NBS-LRR disease-resistance protein scn3r1</fullName>
    </submittedName>
</protein>
<name>A0AAV8HJ92_9POAL</name>